<dbReference type="EMBL" id="CP058607">
    <property type="protein sequence ID" value="QLG72740.1"/>
    <property type="molecule type" value="Genomic_DNA"/>
</dbReference>
<dbReference type="OrthoDB" id="5577072at2759"/>
<comment type="function">
    <text evidence="4">Involved in spliceosome maturation and the first step of pre-mRNA splicing.</text>
</comment>
<feature type="region of interest" description="Disordered" evidence="5">
    <location>
        <begin position="168"/>
        <end position="203"/>
    </location>
</feature>
<evidence type="ECO:0000256" key="4">
    <source>
        <dbReference type="RuleBase" id="RU369096"/>
    </source>
</evidence>
<proteinExistence type="inferred from homology"/>
<dbReference type="Pfam" id="PF12656">
    <property type="entry name" value="G-patch_2"/>
    <property type="match status" value="1"/>
</dbReference>
<evidence type="ECO:0000256" key="1">
    <source>
        <dbReference type="ARBA" id="ARBA00004123"/>
    </source>
</evidence>
<feature type="region of interest" description="Disordered" evidence="5">
    <location>
        <begin position="1"/>
        <end position="24"/>
    </location>
</feature>
<feature type="domain" description="Spp2/MOS2 G-patch" evidence="6">
    <location>
        <begin position="128"/>
        <end position="191"/>
    </location>
</feature>
<dbReference type="GeneID" id="59236464"/>
<evidence type="ECO:0000256" key="2">
    <source>
        <dbReference type="ARBA" id="ARBA00008576"/>
    </source>
</evidence>
<evidence type="ECO:0000256" key="3">
    <source>
        <dbReference type="ARBA" id="ARBA00023242"/>
    </source>
</evidence>
<comment type="similarity">
    <text evidence="2 4">Belongs to the SPP2 family.</text>
</comment>
<dbReference type="GO" id="GO:0005681">
    <property type="term" value="C:spliceosomal complex"/>
    <property type="evidence" value="ECO:0007669"/>
    <property type="project" value="UniProtKB-UniRule"/>
</dbReference>
<comment type="subcellular location">
    <subcellularLocation>
        <location evidence="1 4">Nucleus</location>
    </subcellularLocation>
</comment>
<evidence type="ECO:0000313" key="7">
    <source>
        <dbReference type="EMBL" id="QLG72740.1"/>
    </source>
</evidence>
<dbReference type="Proteomes" id="UP000509704">
    <property type="component" value="Chromosome 4"/>
</dbReference>
<dbReference type="GO" id="GO:0000398">
    <property type="term" value="P:mRNA splicing, via spliceosome"/>
    <property type="evidence" value="ECO:0007669"/>
    <property type="project" value="UniProtKB-UniRule"/>
</dbReference>
<organism evidence="7 8">
    <name type="scientific">Zygotorulaspora mrakii</name>
    <name type="common">Zygosaccharomyces mrakii</name>
    <dbReference type="NCBI Taxonomy" id="42260"/>
    <lineage>
        <taxon>Eukaryota</taxon>
        <taxon>Fungi</taxon>
        <taxon>Dikarya</taxon>
        <taxon>Ascomycota</taxon>
        <taxon>Saccharomycotina</taxon>
        <taxon>Saccharomycetes</taxon>
        <taxon>Saccharomycetales</taxon>
        <taxon>Saccharomycetaceae</taxon>
        <taxon>Zygotorulaspora</taxon>
    </lineage>
</organism>
<accession>A0A7H9B2A2</accession>
<evidence type="ECO:0000313" key="8">
    <source>
        <dbReference type="Proteomes" id="UP000509704"/>
    </source>
</evidence>
<reference evidence="7 8" key="1">
    <citation type="submission" date="2020-07" db="EMBL/GenBank/DDBJ databases">
        <title>The yeast mating-type switching endonuclease HO is a domesticated member of an unorthodox homing genetic element family.</title>
        <authorList>
            <person name="Coughlan A.Y."/>
            <person name="Lombardi L."/>
            <person name="Braun-Galleani S."/>
            <person name="Martos A.R."/>
            <person name="Galeote V."/>
            <person name="Bigey F."/>
            <person name="Dequin S."/>
            <person name="Byrne K.P."/>
            <person name="Wolfe K.H."/>
        </authorList>
    </citation>
    <scope>NUCLEOTIDE SEQUENCE [LARGE SCALE GENOMIC DNA]</scope>
    <source>
        <strain evidence="7 8">NRRL Y-6702</strain>
    </source>
</reference>
<evidence type="ECO:0000259" key="6">
    <source>
        <dbReference type="Pfam" id="PF12656"/>
    </source>
</evidence>
<dbReference type="KEGG" id="zmk:HG535_0D04490"/>
<evidence type="ECO:0000256" key="5">
    <source>
        <dbReference type="SAM" id="MobiDB-lite"/>
    </source>
</evidence>
<keyword evidence="4" id="KW-0507">mRNA processing</keyword>
<keyword evidence="4" id="KW-0747">Spliceosome</keyword>
<feature type="compositionally biased region" description="Basic residues" evidence="5">
    <location>
        <begin position="10"/>
        <end position="22"/>
    </location>
</feature>
<dbReference type="PANTHER" id="PTHR15818:SF2">
    <property type="entry name" value="G-PATCH DOMAIN AND KOW MOTIFS-CONTAINING PROTEIN"/>
    <property type="match status" value="1"/>
</dbReference>
<protein>
    <recommendedName>
        <fullName evidence="4">Pre-mRNA-splicing factor</fullName>
    </recommendedName>
</protein>
<keyword evidence="4" id="KW-0508">mRNA splicing</keyword>
<dbReference type="RefSeq" id="XP_037144468.1">
    <property type="nucleotide sequence ID" value="XM_037288573.1"/>
</dbReference>
<dbReference type="PANTHER" id="PTHR15818">
    <property type="entry name" value="G PATCH AND KOW-CONTAINING"/>
    <property type="match status" value="1"/>
</dbReference>
<dbReference type="InterPro" id="IPR045166">
    <property type="entry name" value="Spp2-like"/>
</dbReference>
<name>A0A7H9B2A2_ZYGMR</name>
<gene>
    <name evidence="7" type="ORF">HG535_0D04490</name>
</gene>
<keyword evidence="3 4" id="KW-0539">Nucleus</keyword>
<dbReference type="AlphaFoldDB" id="A0A7H9B2A2"/>
<dbReference type="InterPro" id="IPR026822">
    <property type="entry name" value="Spp2/MOS2_G-patch"/>
</dbReference>
<keyword evidence="8" id="KW-1185">Reference proteome</keyword>
<sequence>MSGFSINLKSKGKKSLRVKKKGSTQSANVFGIQNVGKQSNITKLTHVDEFVEKEIEEQPKLTIKPEGSLRYSLSRSDDTETHNEELKFGLTKNCTSATKDDTSNSRSIIKNSEEQLQRREMELLGLAPEMTQEEEYENVPVEEFGDALLRGMGWDGRYDDDEARAFKEPHQKKLHLPNVSRPDYAGIGAEVEPSGGKLKNSQRDQTYLPIIKIKKDTKKRA</sequence>